<sequence>MLRSSLLSLKSLVKLENGESVARPVATDDKAAEVTGLVSNGLIKQTEINGTTKIGADQLISQFEQIVKK</sequence>
<reference evidence="1" key="1">
    <citation type="submission" date="2019-11" db="EMBL/GenBank/DDBJ databases">
        <authorList>
            <person name="Falquet L."/>
            <person name="Falquet L."/>
        </authorList>
    </citation>
    <scope>NUCLEOTIDE SEQUENCE</scope>
    <source>
        <strain evidence="1">G1705</strain>
    </source>
</reference>
<dbReference type="EMBL" id="LR739233">
    <property type="protein sequence ID" value="VZR75403.1"/>
    <property type="molecule type" value="Genomic_DNA"/>
</dbReference>
<organism evidence="1">
    <name type="scientific">Mycoplasma feriruminatoris</name>
    <dbReference type="NCBI Taxonomy" id="1179777"/>
    <lineage>
        <taxon>Bacteria</taxon>
        <taxon>Bacillati</taxon>
        <taxon>Mycoplasmatota</taxon>
        <taxon>Mollicutes</taxon>
        <taxon>Mycoplasmataceae</taxon>
        <taxon>Mycoplasma</taxon>
    </lineage>
</organism>
<name>A0A654IER0_9MOLU</name>
<evidence type="ECO:0000313" key="1">
    <source>
        <dbReference type="EMBL" id="VZR75403.1"/>
    </source>
</evidence>
<accession>A0A654IER0</accession>
<protein>
    <submittedName>
        <fullName evidence="1">Uncharacterized protein</fullName>
    </submittedName>
</protein>
<proteinExistence type="predicted"/>
<gene>
    <name evidence="1" type="ORF">MF5294_00431</name>
</gene>
<dbReference type="AlphaFoldDB" id="A0A654IER0"/>